<dbReference type="Ensembl" id="ENSSFOT00015065508.1">
    <property type="protein sequence ID" value="ENSSFOP00015060957.1"/>
    <property type="gene ID" value="ENSSFOG00015032667.1"/>
</dbReference>
<reference evidence="3 4" key="1">
    <citation type="submission" date="2019-04" db="EMBL/GenBank/DDBJ databases">
        <authorList>
            <consortium name="Wellcome Sanger Institute Data Sharing"/>
        </authorList>
    </citation>
    <scope>NUCLEOTIDE SEQUENCE [LARGE SCALE GENOMIC DNA]</scope>
</reference>
<evidence type="ECO:0000313" key="4">
    <source>
        <dbReference type="Proteomes" id="UP000694397"/>
    </source>
</evidence>
<dbReference type="OrthoDB" id="191139at2759"/>
<evidence type="ECO:0000313" key="3">
    <source>
        <dbReference type="Ensembl" id="ENSSFOP00015060957.1"/>
    </source>
</evidence>
<sequence>EQAYAPRQDRGNAGIGKTTAVDLARRGARVILACRNKQRAEAAVCDIIKVRK</sequence>
<dbReference type="InterPro" id="IPR036291">
    <property type="entry name" value="NAD(P)-bd_dom_sf"/>
</dbReference>
<evidence type="ECO:0000256" key="1">
    <source>
        <dbReference type="ARBA" id="ARBA00006484"/>
    </source>
</evidence>
<evidence type="ECO:0000256" key="2">
    <source>
        <dbReference type="ARBA" id="ARBA00023002"/>
    </source>
</evidence>
<dbReference type="GO" id="GO:0016491">
    <property type="term" value="F:oxidoreductase activity"/>
    <property type="evidence" value="ECO:0007669"/>
    <property type="project" value="UniProtKB-KW"/>
</dbReference>
<proteinExistence type="inferred from homology"/>
<name>A0A8C9UBE0_SCLFO</name>
<keyword evidence="2" id="KW-0560">Oxidoreductase</keyword>
<reference evidence="3" key="2">
    <citation type="submission" date="2025-08" db="UniProtKB">
        <authorList>
            <consortium name="Ensembl"/>
        </authorList>
    </citation>
    <scope>IDENTIFICATION</scope>
</reference>
<dbReference type="PANTHER" id="PTHR43157:SF44">
    <property type="entry name" value="DEHYDROGENASE_REDUCTASE SDR FAMILY MEMBER 13"/>
    <property type="match status" value="1"/>
</dbReference>
<accession>A0A8C9UBE0</accession>
<organism evidence="3 4">
    <name type="scientific">Scleropages formosus</name>
    <name type="common">Asian bonytongue</name>
    <name type="synonym">Osteoglossum formosum</name>
    <dbReference type="NCBI Taxonomy" id="113540"/>
    <lineage>
        <taxon>Eukaryota</taxon>
        <taxon>Metazoa</taxon>
        <taxon>Chordata</taxon>
        <taxon>Craniata</taxon>
        <taxon>Vertebrata</taxon>
        <taxon>Euteleostomi</taxon>
        <taxon>Actinopterygii</taxon>
        <taxon>Neopterygii</taxon>
        <taxon>Teleostei</taxon>
        <taxon>Osteoglossocephala</taxon>
        <taxon>Osteoglossomorpha</taxon>
        <taxon>Osteoglossiformes</taxon>
        <taxon>Osteoglossidae</taxon>
        <taxon>Scleropages</taxon>
    </lineage>
</organism>
<dbReference type="Proteomes" id="UP000694397">
    <property type="component" value="Chromosome 10"/>
</dbReference>
<dbReference type="PANTHER" id="PTHR43157">
    <property type="entry name" value="PHOSPHATIDYLINOSITOL-GLYCAN BIOSYNTHESIS CLASS F PROTEIN-RELATED"/>
    <property type="match status" value="1"/>
</dbReference>
<comment type="similarity">
    <text evidence="1">Belongs to the short-chain dehydrogenases/reductases (SDR) family.</text>
</comment>
<keyword evidence="4" id="KW-1185">Reference proteome</keyword>
<dbReference type="AlphaFoldDB" id="A0A8C9UBE0"/>
<protein>
    <submittedName>
        <fullName evidence="3">Uncharacterized protein</fullName>
    </submittedName>
</protein>
<dbReference type="GeneTree" id="ENSGT00990000213540"/>
<reference evidence="3" key="3">
    <citation type="submission" date="2025-09" db="UniProtKB">
        <authorList>
            <consortium name="Ensembl"/>
        </authorList>
    </citation>
    <scope>IDENTIFICATION</scope>
</reference>
<dbReference type="SUPFAM" id="SSF51735">
    <property type="entry name" value="NAD(P)-binding Rossmann-fold domains"/>
    <property type="match status" value="1"/>
</dbReference>
<dbReference type="Gene3D" id="3.40.50.720">
    <property type="entry name" value="NAD(P)-binding Rossmann-like Domain"/>
    <property type="match status" value="1"/>
</dbReference>